<evidence type="ECO:0000313" key="6">
    <source>
        <dbReference type="EnsemblMetazoa" id="G5585.1:cds"/>
    </source>
</evidence>
<keyword evidence="7" id="KW-1185">Reference proteome</keyword>
<name>A0A8W8N6Z1_MAGGI</name>
<feature type="transmembrane region" description="Helical" evidence="5">
    <location>
        <begin position="134"/>
        <end position="156"/>
    </location>
</feature>
<dbReference type="PANTHER" id="PTHR10671">
    <property type="entry name" value="EPITHELIAL MEMBRANE PROTEIN-RELATED"/>
    <property type="match status" value="1"/>
</dbReference>
<keyword evidence="2 5" id="KW-0812">Transmembrane</keyword>
<dbReference type="Proteomes" id="UP000005408">
    <property type="component" value="Unassembled WGS sequence"/>
</dbReference>
<evidence type="ECO:0000256" key="3">
    <source>
        <dbReference type="ARBA" id="ARBA00022989"/>
    </source>
</evidence>
<evidence type="ECO:0000256" key="2">
    <source>
        <dbReference type="ARBA" id="ARBA00022692"/>
    </source>
</evidence>
<evidence type="ECO:0000256" key="1">
    <source>
        <dbReference type="ARBA" id="ARBA00004141"/>
    </source>
</evidence>
<keyword evidence="4 5" id="KW-0472">Membrane</keyword>
<protein>
    <submittedName>
        <fullName evidence="6">Uncharacterized protein</fullName>
    </submittedName>
</protein>
<dbReference type="InterPro" id="IPR050579">
    <property type="entry name" value="PMP-22/EMP/MP20-like"/>
</dbReference>
<dbReference type="Pfam" id="PF00822">
    <property type="entry name" value="PMP22_Claudin"/>
    <property type="match status" value="1"/>
</dbReference>
<organism evidence="6 7">
    <name type="scientific">Magallana gigas</name>
    <name type="common">Pacific oyster</name>
    <name type="synonym">Crassostrea gigas</name>
    <dbReference type="NCBI Taxonomy" id="29159"/>
    <lineage>
        <taxon>Eukaryota</taxon>
        <taxon>Metazoa</taxon>
        <taxon>Spiralia</taxon>
        <taxon>Lophotrochozoa</taxon>
        <taxon>Mollusca</taxon>
        <taxon>Bivalvia</taxon>
        <taxon>Autobranchia</taxon>
        <taxon>Pteriomorphia</taxon>
        <taxon>Ostreida</taxon>
        <taxon>Ostreoidea</taxon>
        <taxon>Ostreidae</taxon>
        <taxon>Magallana</taxon>
    </lineage>
</organism>
<dbReference type="GO" id="GO:0005886">
    <property type="term" value="C:plasma membrane"/>
    <property type="evidence" value="ECO:0007669"/>
    <property type="project" value="TreeGrafter"/>
</dbReference>
<dbReference type="Gene3D" id="1.20.140.150">
    <property type="match status" value="1"/>
</dbReference>
<dbReference type="AlphaFoldDB" id="A0A8W8N6Z1"/>
<evidence type="ECO:0000313" key="7">
    <source>
        <dbReference type="Proteomes" id="UP000005408"/>
    </source>
</evidence>
<feature type="transmembrane region" description="Helical" evidence="5">
    <location>
        <begin position="38"/>
        <end position="64"/>
    </location>
</feature>
<dbReference type="EnsemblMetazoa" id="G5585.1">
    <property type="protein sequence ID" value="G5585.1:cds"/>
    <property type="gene ID" value="G5585"/>
</dbReference>
<comment type="subcellular location">
    <subcellularLocation>
        <location evidence="1">Membrane</location>
        <topology evidence="1">Multi-pass membrane protein</topology>
    </subcellularLocation>
</comment>
<feature type="transmembrane region" description="Helical" evidence="5">
    <location>
        <begin position="108"/>
        <end position="127"/>
    </location>
</feature>
<reference evidence="6" key="1">
    <citation type="submission" date="2022-08" db="UniProtKB">
        <authorList>
            <consortium name="EnsemblMetazoa"/>
        </authorList>
    </citation>
    <scope>IDENTIFICATION</scope>
    <source>
        <strain evidence="6">05x7-T-G4-1.051#20</strain>
    </source>
</reference>
<keyword evidence="3 5" id="KW-1133">Transmembrane helix</keyword>
<sequence>MNYHWNVIYNHLANAPAVNTTYCWNITRKAKEDMGTSVLFIVALVLTICAVVFQIIGLAAPYWVLIDISMSKIWYGLWTRCTEVQSDKTCTSEDATEDWQKGVRAMSILGFLVLIVAVVMTVLKLFVMKDKKPVLFAGIGTSFAGGLFILIAVAVFAAKNKDFLAASGVNDFDYHFAFAFSIIAMITAFAAGGVMLFGMMKE</sequence>
<dbReference type="PANTHER" id="PTHR10671:SF108">
    <property type="entry name" value="CLAUDIN FAMILY PROTEIN-RELATED"/>
    <property type="match status" value="1"/>
</dbReference>
<accession>A0A8W8N6Z1</accession>
<feature type="transmembrane region" description="Helical" evidence="5">
    <location>
        <begin position="176"/>
        <end position="197"/>
    </location>
</feature>
<evidence type="ECO:0000256" key="5">
    <source>
        <dbReference type="SAM" id="Phobius"/>
    </source>
</evidence>
<evidence type="ECO:0000256" key="4">
    <source>
        <dbReference type="ARBA" id="ARBA00023136"/>
    </source>
</evidence>
<dbReference type="InterPro" id="IPR004031">
    <property type="entry name" value="PMP22/EMP/MP20/Claudin"/>
</dbReference>
<proteinExistence type="predicted"/>